<accession>A0A0P1B6L1</accession>
<evidence type="ECO:0000313" key="1">
    <source>
        <dbReference type="EMBL" id="CEG49382.1"/>
    </source>
</evidence>
<dbReference type="EMBL" id="CCYD01003042">
    <property type="protein sequence ID" value="CEG49382.1"/>
    <property type="molecule type" value="Genomic_DNA"/>
</dbReference>
<evidence type="ECO:0000313" key="2">
    <source>
        <dbReference type="Proteomes" id="UP000054928"/>
    </source>
</evidence>
<dbReference type="RefSeq" id="XP_024585751.1">
    <property type="nucleotide sequence ID" value="XM_024720565.1"/>
</dbReference>
<dbReference type="GeneID" id="36402202"/>
<reference evidence="2" key="1">
    <citation type="submission" date="2014-09" db="EMBL/GenBank/DDBJ databases">
        <authorList>
            <person name="Sharma Rahul"/>
            <person name="Thines Marco"/>
        </authorList>
    </citation>
    <scope>NUCLEOTIDE SEQUENCE [LARGE SCALE GENOMIC DNA]</scope>
</reference>
<protein>
    <submittedName>
        <fullName evidence="1">Uncharacterized protein</fullName>
    </submittedName>
</protein>
<name>A0A0P1B6L1_PLAHL</name>
<dbReference type="AlphaFoldDB" id="A0A0P1B6L1"/>
<organism evidence="1 2">
    <name type="scientific">Plasmopara halstedii</name>
    <name type="common">Downy mildew of sunflower</name>
    <dbReference type="NCBI Taxonomy" id="4781"/>
    <lineage>
        <taxon>Eukaryota</taxon>
        <taxon>Sar</taxon>
        <taxon>Stramenopiles</taxon>
        <taxon>Oomycota</taxon>
        <taxon>Peronosporomycetes</taxon>
        <taxon>Peronosporales</taxon>
        <taxon>Peronosporaceae</taxon>
        <taxon>Plasmopara</taxon>
    </lineage>
</organism>
<dbReference type="Proteomes" id="UP000054928">
    <property type="component" value="Unassembled WGS sequence"/>
</dbReference>
<proteinExistence type="predicted"/>
<sequence>MCDSFFLHPISDKSTLTVAVAQPSLHPVFVSKQFYKAFYTGSRRLAERDLGATSI</sequence>
<keyword evidence="2" id="KW-1185">Reference proteome</keyword>